<evidence type="ECO:0000256" key="1">
    <source>
        <dbReference type="ARBA" id="ARBA00004123"/>
    </source>
</evidence>
<reference evidence="13" key="2">
    <citation type="submission" date="2025-09" db="UniProtKB">
        <authorList>
            <consortium name="Ensembl"/>
        </authorList>
    </citation>
    <scope>IDENTIFICATION</scope>
</reference>
<evidence type="ECO:0000256" key="11">
    <source>
        <dbReference type="SAM" id="MobiDB-lite"/>
    </source>
</evidence>
<feature type="domain" description="C2H2-type" evidence="12">
    <location>
        <begin position="128"/>
        <end position="155"/>
    </location>
</feature>
<dbReference type="InterPro" id="IPR013087">
    <property type="entry name" value="Znf_C2H2_type"/>
</dbReference>
<dbReference type="InterPro" id="IPR036236">
    <property type="entry name" value="Znf_C2H2_sf"/>
</dbReference>
<evidence type="ECO:0000256" key="6">
    <source>
        <dbReference type="ARBA" id="ARBA00023015"/>
    </source>
</evidence>
<accession>A0A7M4F1W9</accession>
<keyword evidence="9" id="KW-0539">Nucleus</keyword>
<dbReference type="Gene3D" id="3.30.160.60">
    <property type="entry name" value="Classic Zinc Finger"/>
    <property type="match status" value="6"/>
</dbReference>
<dbReference type="Proteomes" id="UP000594220">
    <property type="component" value="Unplaced"/>
</dbReference>
<keyword evidence="7" id="KW-0238">DNA-binding</keyword>
<dbReference type="PROSITE" id="PS50157">
    <property type="entry name" value="ZINC_FINGER_C2H2_2"/>
    <property type="match status" value="5"/>
</dbReference>
<dbReference type="FunFam" id="3.30.160.60:FF:001184">
    <property type="entry name" value="zinc finger protein 574"/>
    <property type="match status" value="1"/>
</dbReference>
<dbReference type="GO" id="GO:0003677">
    <property type="term" value="F:DNA binding"/>
    <property type="evidence" value="ECO:0007669"/>
    <property type="project" value="UniProtKB-KW"/>
</dbReference>
<evidence type="ECO:0000259" key="12">
    <source>
        <dbReference type="PROSITE" id="PS50157"/>
    </source>
</evidence>
<feature type="domain" description="C2H2-type" evidence="12">
    <location>
        <begin position="234"/>
        <end position="261"/>
    </location>
</feature>
<evidence type="ECO:0000256" key="7">
    <source>
        <dbReference type="ARBA" id="ARBA00023125"/>
    </source>
</evidence>
<dbReference type="InterPro" id="IPR050826">
    <property type="entry name" value="Krueppel_C2H2_ZnFinger"/>
</dbReference>
<dbReference type="PROSITE" id="PS00028">
    <property type="entry name" value="ZINC_FINGER_C2H2_1"/>
    <property type="match status" value="5"/>
</dbReference>
<sequence>MPASCLSSPPDPSIFVGVPNPRHPHHALDPGASCARPKGFGDPPTTPLPQPGTQPSSPGPGSHRRAHGPNPLHCCPCGKRFTQSSTLQQHLFVHSRHYPYQCPECGVHFHRPYRLLMHRYHHTGEYPYKCGECGRSFLLRRLLDVHRLGHAGRQPHVCGACGAAFATAPQLREHRCGKAGRRHECATCGKKVSTAARLRAHERVHEAGAGAAQPVPAPLPPPPAPRRPAGPKSFECSECKKLFSTETSLQVHRRIHTGERPYPCPDCGKGVPSPDWLPLCTPAPFSPILEVALLTPMGLLLILDNPV</sequence>
<feature type="compositionally biased region" description="Pro residues" evidence="11">
    <location>
        <begin position="215"/>
        <end position="228"/>
    </location>
</feature>
<dbReference type="SMART" id="SM00355">
    <property type="entry name" value="ZnF_C2H2"/>
    <property type="match status" value="6"/>
</dbReference>
<evidence type="ECO:0000313" key="14">
    <source>
        <dbReference type="Proteomes" id="UP000594220"/>
    </source>
</evidence>
<keyword evidence="3" id="KW-0677">Repeat</keyword>
<keyword evidence="2" id="KW-0479">Metal-binding</keyword>
<keyword evidence="4 10" id="KW-0863">Zinc-finger</keyword>
<evidence type="ECO:0000256" key="4">
    <source>
        <dbReference type="ARBA" id="ARBA00022771"/>
    </source>
</evidence>
<dbReference type="GO" id="GO:0005634">
    <property type="term" value="C:nucleus"/>
    <property type="evidence" value="ECO:0007669"/>
    <property type="project" value="UniProtKB-SubCell"/>
</dbReference>
<keyword evidence="5" id="KW-0862">Zinc</keyword>
<evidence type="ECO:0000256" key="8">
    <source>
        <dbReference type="ARBA" id="ARBA00023163"/>
    </source>
</evidence>
<organism evidence="13 14">
    <name type="scientific">Crocodylus porosus</name>
    <name type="common">Saltwater crocodile</name>
    <name type="synonym">Estuarine crocodile</name>
    <dbReference type="NCBI Taxonomy" id="8502"/>
    <lineage>
        <taxon>Eukaryota</taxon>
        <taxon>Metazoa</taxon>
        <taxon>Chordata</taxon>
        <taxon>Craniata</taxon>
        <taxon>Vertebrata</taxon>
        <taxon>Euteleostomi</taxon>
        <taxon>Archelosauria</taxon>
        <taxon>Archosauria</taxon>
        <taxon>Crocodylia</taxon>
        <taxon>Longirostres</taxon>
        <taxon>Crocodylidae</taxon>
        <taxon>Crocodylus</taxon>
    </lineage>
</organism>
<evidence type="ECO:0000256" key="5">
    <source>
        <dbReference type="ARBA" id="ARBA00022833"/>
    </source>
</evidence>
<evidence type="ECO:0000256" key="9">
    <source>
        <dbReference type="ARBA" id="ARBA00023242"/>
    </source>
</evidence>
<evidence type="ECO:0000313" key="13">
    <source>
        <dbReference type="Ensembl" id="ENSCPRP00005017275.1"/>
    </source>
</evidence>
<keyword evidence="8" id="KW-0804">Transcription</keyword>
<dbReference type="GO" id="GO:0008270">
    <property type="term" value="F:zinc ion binding"/>
    <property type="evidence" value="ECO:0007669"/>
    <property type="project" value="UniProtKB-KW"/>
</dbReference>
<reference evidence="13" key="1">
    <citation type="submission" date="2025-08" db="UniProtKB">
        <authorList>
            <consortium name="Ensembl"/>
        </authorList>
    </citation>
    <scope>IDENTIFICATION</scope>
</reference>
<evidence type="ECO:0000256" key="3">
    <source>
        <dbReference type="ARBA" id="ARBA00022737"/>
    </source>
</evidence>
<dbReference type="FunFam" id="3.30.160.60:FF:000965">
    <property type="entry name" value="Neurotrophin receptor-interacting factor homolog"/>
    <property type="match status" value="1"/>
</dbReference>
<proteinExistence type="predicted"/>
<feature type="region of interest" description="Disordered" evidence="11">
    <location>
        <begin position="1"/>
        <end position="67"/>
    </location>
</feature>
<feature type="domain" description="C2H2-type" evidence="12">
    <location>
        <begin position="183"/>
        <end position="205"/>
    </location>
</feature>
<dbReference type="PANTHER" id="PTHR24377">
    <property type="entry name" value="IP01015P-RELATED"/>
    <property type="match status" value="1"/>
</dbReference>
<dbReference type="SUPFAM" id="SSF57667">
    <property type="entry name" value="beta-beta-alpha zinc fingers"/>
    <property type="match status" value="4"/>
</dbReference>
<dbReference type="AlphaFoldDB" id="A0A7M4F1W9"/>
<evidence type="ECO:0000256" key="2">
    <source>
        <dbReference type="ARBA" id="ARBA00022723"/>
    </source>
</evidence>
<name>A0A7M4F1W9_CROPO</name>
<dbReference type="Ensembl" id="ENSCPRT00005020227.1">
    <property type="protein sequence ID" value="ENSCPRP00005017275.1"/>
    <property type="gene ID" value="ENSCPRG00005012035.1"/>
</dbReference>
<comment type="subcellular location">
    <subcellularLocation>
        <location evidence="1">Nucleus</location>
    </subcellularLocation>
</comment>
<feature type="domain" description="C2H2-type" evidence="12">
    <location>
        <begin position="100"/>
        <end position="127"/>
    </location>
</feature>
<feature type="region of interest" description="Disordered" evidence="11">
    <location>
        <begin position="206"/>
        <end position="233"/>
    </location>
</feature>
<keyword evidence="6" id="KW-0805">Transcription regulation</keyword>
<dbReference type="Pfam" id="PF00096">
    <property type="entry name" value="zf-C2H2"/>
    <property type="match status" value="2"/>
</dbReference>
<feature type="domain" description="C2H2-type" evidence="12">
    <location>
        <begin position="72"/>
        <end position="99"/>
    </location>
</feature>
<keyword evidence="14" id="KW-1185">Reference proteome</keyword>
<evidence type="ECO:0000256" key="10">
    <source>
        <dbReference type="PROSITE-ProRule" id="PRU00042"/>
    </source>
</evidence>
<protein>
    <submittedName>
        <fullName evidence="13">Zinc finger protein 574</fullName>
    </submittedName>
</protein>
<dbReference type="GeneTree" id="ENSGT00940000161799"/>
<gene>
    <name evidence="13" type="primary">ZNF574</name>
</gene>